<reference evidence="2" key="1">
    <citation type="submission" date="2019-06" db="EMBL/GenBank/DDBJ databases">
        <title>The complete genome of Emcibacter congregatus ZYLT.</title>
        <authorList>
            <person name="Zhao Z."/>
        </authorList>
    </citation>
    <scope>NUCLEOTIDE SEQUENCE [LARGE SCALE GENOMIC DNA]</scope>
    <source>
        <strain evidence="2">MCCC 1A06723</strain>
    </source>
</reference>
<proteinExistence type="predicted"/>
<dbReference type="EMBL" id="VFIY01000018">
    <property type="protein sequence ID" value="TPD57734.1"/>
    <property type="molecule type" value="Genomic_DNA"/>
</dbReference>
<keyword evidence="2" id="KW-1185">Reference proteome</keyword>
<comment type="caution">
    <text evidence="1">The sequence shown here is derived from an EMBL/GenBank/DDBJ whole genome shotgun (WGS) entry which is preliminary data.</text>
</comment>
<dbReference type="InterPro" id="IPR021251">
    <property type="entry name" value="DUF2793"/>
</dbReference>
<dbReference type="OrthoDB" id="564699at2"/>
<dbReference type="AlphaFoldDB" id="A0A501PCV4"/>
<evidence type="ECO:0000313" key="1">
    <source>
        <dbReference type="EMBL" id="TPD57734.1"/>
    </source>
</evidence>
<evidence type="ECO:0000313" key="2">
    <source>
        <dbReference type="Proteomes" id="UP000319148"/>
    </source>
</evidence>
<accession>A0A501PCV4</accession>
<sequence>MTDMTTKLALPYIMASQAQKEITHNMALNMLDLFVQPIVEAVDLSAPPAEPGEGQAWIVASGATGDWAGQEDNIAHWLGGAWSFYAPVEGMHFQVRDLDMLTIFRSGMWRTGAVNGLEISVNGQQVVGDRGSAIADVSGGQVIDSEARTTINTLLQVCRAHGLIES</sequence>
<dbReference type="Pfam" id="PF10983">
    <property type="entry name" value="DUF2793"/>
    <property type="match status" value="1"/>
</dbReference>
<dbReference type="RefSeq" id="WP_139942050.1">
    <property type="nucleotide sequence ID" value="NZ_JBHSYP010000005.1"/>
</dbReference>
<organism evidence="1 2">
    <name type="scientific">Emcibacter nanhaiensis</name>
    <dbReference type="NCBI Taxonomy" id="1505037"/>
    <lineage>
        <taxon>Bacteria</taxon>
        <taxon>Pseudomonadati</taxon>
        <taxon>Pseudomonadota</taxon>
        <taxon>Alphaproteobacteria</taxon>
        <taxon>Emcibacterales</taxon>
        <taxon>Emcibacteraceae</taxon>
        <taxon>Emcibacter</taxon>
    </lineage>
</organism>
<protein>
    <submittedName>
        <fullName evidence="1">DUF2793 domain-containing protein</fullName>
    </submittedName>
</protein>
<dbReference type="Proteomes" id="UP000319148">
    <property type="component" value="Unassembled WGS sequence"/>
</dbReference>
<name>A0A501PCV4_9PROT</name>
<gene>
    <name evidence="1" type="ORF">FIV46_16665</name>
</gene>